<protein>
    <submittedName>
        <fullName evidence="1">Uncharacterized protein</fullName>
    </submittedName>
</protein>
<gene>
    <name evidence="3" type="ORF">CXT95_08745</name>
    <name evidence="2" type="ORF">CXU09_04000</name>
    <name evidence="1" type="ORF">CXU22_02730</name>
</gene>
<dbReference type="RefSeq" id="WP_012419340.1">
    <property type="nucleotide sequence ID" value="NZ_AP021898.1"/>
</dbReference>
<dbReference type="Proteomes" id="UP000235914">
    <property type="component" value="Unassembled WGS sequence"/>
</dbReference>
<evidence type="ECO:0000313" key="5">
    <source>
        <dbReference type="Proteomes" id="UP000236000"/>
    </source>
</evidence>
<dbReference type="EMBL" id="PJLB01000008">
    <property type="protein sequence ID" value="PND02726.1"/>
    <property type="molecule type" value="Genomic_DNA"/>
</dbReference>
<evidence type="ECO:0000313" key="6">
    <source>
        <dbReference type="Proteomes" id="UP000236075"/>
    </source>
</evidence>
<accession>A0A2N8J1C5</accession>
<reference evidence="4 5" key="1">
    <citation type="journal article" date="2017" name="BMC Genomics">
        <title>Genome sequencing of 39 Akkermansia muciniphila isolates reveals its population structure, genomic and functional diverisity, and global distribution in mammalian gut microbiotas.</title>
        <authorList>
            <person name="Guo X."/>
            <person name="Li S."/>
            <person name="Zhang J."/>
            <person name="Wu F."/>
            <person name="Li X."/>
            <person name="Wu D."/>
            <person name="Zhang M."/>
            <person name="Ou Z."/>
            <person name="Jie Z."/>
            <person name="Yan Q."/>
            <person name="Li P."/>
            <person name="Yi J."/>
            <person name="Peng Y."/>
        </authorList>
    </citation>
    <scope>NUCLEOTIDE SEQUENCE [LARGE SCALE GENOMIC DNA]</scope>
    <source>
        <strain evidence="1 5">GP24</strain>
        <strain evidence="3 6">GP28</strain>
        <strain evidence="2 4">GP43</strain>
    </source>
</reference>
<evidence type="ECO:0000313" key="4">
    <source>
        <dbReference type="Proteomes" id="UP000235914"/>
    </source>
</evidence>
<evidence type="ECO:0000313" key="2">
    <source>
        <dbReference type="EMBL" id="PNC56745.1"/>
    </source>
</evidence>
<sequence>MSAKDVPPSITLPTSDYYTIVKMSNHAVVGVFRQHVFARRSTRRYAPPIPEEHDSYCVKRTPERVMVQIFHDGNEVYRCIFVPPADY</sequence>
<dbReference type="GeneID" id="60879761"/>
<dbReference type="Proteomes" id="UP000236075">
    <property type="component" value="Unassembled WGS sequence"/>
</dbReference>
<dbReference type="EMBL" id="PJKN01000002">
    <property type="protein sequence ID" value="PNC56745.1"/>
    <property type="molecule type" value="Genomic_DNA"/>
</dbReference>
<dbReference type="AlphaFoldDB" id="A0A2N8J1C5"/>
<evidence type="ECO:0000313" key="1">
    <source>
        <dbReference type="EMBL" id="PNC19416.1"/>
    </source>
</evidence>
<dbReference type="Proteomes" id="UP000236000">
    <property type="component" value="Unassembled WGS sequence"/>
</dbReference>
<evidence type="ECO:0000313" key="3">
    <source>
        <dbReference type="EMBL" id="PND02726.1"/>
    </source>
</evidence>
<proteinExistence type="predicted"/>
<dbReference type="EMBL" id="PJKA01000004">
    <property type="protein sequence ID" value="PNC19416.1"/>
    <property type="molecule type" value="Genomic_DNA"/>
</dbReference>
<comment type="caution">
    <text evidence="1">The sequence shown here is derived from an EMBL/GenBank/DDBJ whole genome shotgun (WGS) entry which is preliminary data.</text>
</comment>
<name>A0A2N8J1C5_9BACT</name>
<organism evidence="1 5">
    <name type="scientific">Akkermansia muciniphila</name>
    <dbReference type="NCBI Taxonomy" id="239935"/>
    <lineage>
        <taxon>Bacteria</taxon>
        <taxon>Pseudomonadati</taxon>
        <taxon>Verrucomicrobiota</taxon>
        <taxon>Verrucomicrobiia</taxon>
        <taxon>Verrucomicrobiales</taxon>
        <taxon>Akkermansiaceae</taxon>
        <taxon>Akkermansia</taxon>
    </lineage>
</organism>
<dbReference type="OrthoDB" id="197185at2"/>